<feature type="region of interest" description="Disordered" evidence="1">
    <location>
        <begin position="1"/>
        <end position="22"/>
    </location>
</feature>
<feature type="transmembrane region" description="Helical" evidence="2">
    <location>
        <begin position="844"/>
        <end position="867"/>
    </location>
</feature>
<evidence type="ECO:0000256" key="2">
    <source>
        <dbReference type="SAM" id="Phobius"/>
    </source>
</evidence>
<feature type="region of interest" description="Disordered" evidence="1">
    <location>
        <begin position="318"/>
        <end position="351"/>
    </location>
</feature>
<evidence type="ECO:0008006" key="5">
    <source>
        <dbReference type="Google" id="ProtNLM"/>
    </source>
</evidence>
<keyword evidence="4" id="KW-1185">Reference proteome</keyword>
<keyword evidence="2" id="KW-0472">Membrane</keyword>
<evidence type="ECO:0000313" key="3">
    <source>
        <dbReference type="EMBL" id="KAK7413852.1"/>
    </source>
</evidence>
<feature type="compositionally biased region" description="Basic and acidic residues" evidence="1">
    <location>
        <begin position="490"/>
        <end position="499"/>
    </location>
</feature>
<dbReference type="Proteomes" id="UP001498476">
    <property type="component" value="Unassembled WGS sequence"/>
</dbReference>
<feature type="region of interest" description="Disordered" evidence="1">
    <location>
        <begin position="444"/>
        <end position="525"/>
    </location>
</feature>
<sequence>MPRRHRHISEARDEEGLGGYELPWPASQRWNPRYDVPRNSTDGDYDAIARNAKPEDDVGTKAAFKLREEGRSMSYGRNKRDMDTCGTGVGSGSLGVDEAEEFLNLRHWLETLSELYMNELDNRARWDPRWLNVTRRERFEGMESTSVSVVDYLSDDTVQRSELITSKNALAVALEARPENPEVRVVMVSDLSRFIMGALGQMYSVDPEFWFEHLVNSSYGASDSGLKLKNAVWLNWVERETRFRHHALPGVGQRTEWNLPRRTQARNWAHIRWGRLGLLHYLGREGFHEDEIEKRIADGRWTMERDVILDKNGLLMTQKRQARADKKAKKRKRKHKTARAPQQPNADGTSARIKTTNVYRAYSTFQSLPRNPGWWSNRDLRVLAPEGSSYWSGVDEHGKKTIILLFDPMRRMRHGTTKEETPSLTFMPRAMEFESYTEEELWRTPELDETYLDPPPPPVSKDEQRRKKKELRKEHLKERKARLKRKLGRHKSDDPNGPKEEDDSDREDTDSCYTSDSEYDEEYQQNLRSSYRNAQPYVRQRDFARKYSLSTFDLVFRYISTIPTSQLRKDASLVPAVLTTISLDDHWQLLGELRLVIDQIDADLGADLHVHLVESFGVMMRQNVAWIRSSIQELLDWVDHLGSNSQRLSHSRELEQELQALGTDLRTLQTRADQTLNLLVASTGISQSSLVIDQTAGINKITELAFFFVPLSFITSIFSMQVLELTETPPRIWTWGLALSVVFVTTYLIRSILRSPSIRIFAMHCRVVMLNRFTSAQARSPSRRLNSVGNRAIAQFAFFFVLIVAFAISAISIYIAYFFMVTMGIWLGIAGTALYFLITRWPEVGVLVPCFISVAIAAVCMGITWYWSTEIAELGEAWLLQSIDWVMEKMPKSWMLDAVDDDDLATEGVSTYADQRIVLATA</sequence>
<dbReference type="InterPro" id="IPR002523">
    <property type="entry name" value="MgTranspt_CorA/ZnTranspt_ZntB"/>
</dbReference>
<protein>
    <recommendedName>
        <fullName evidence="5">Mg2+ transporter protein, CorA-like/Zinc transport protein ZntB</fullName>
    </recommendedName>
</protein>
<gene>
    <name evidence="3" type="ORF">QQX98_007269</name>
</gene>
<feature type="transmembrane region" description="Helical" evidence="2">
    <location>
        <begin position="735"/>
        <end position="753"/>
    </location>
</feature>
<comment type="caution">
    <text evidence="3">The sequence shown here is derived from an EMBL/GenBank/DDBJ whole genome shotgun (WGS) entry which is preliminary data.</text>
</comment>
<feature type="compositionally biased region" description="Polar residues" evidence="1">
    <location>
        <begin position="342"/>
        <end position="351"/>
    </location>
</feature>
<proteinExistence type="predicted"/>
<dbReference type="EMBL" id="JAZAVJ010000117">
    <property type="protein sequence ID" value="KAK7413852.1"/>
    <property type="molecule type" value="Genomic_DNA"/>
</dbReference>
<feature type="compositionally biased region" description="Basic residues" evidence="1">
    <location>
        <begin position="478"/>
        <end position="489"/>
    </location>
</feature>
<keyword evidence="2" id="KW-0812">Transmembrane</keyword>
<feature type="transmembrane region" description="Helical" evidence="2">
    <location>
        <begin position="792"/>
        <end position="811"/>
    </location>
</feature>
<dbReference type="Pfam" id="PF01544">
    <property type="entry name" value="CorA"/>
    <property type="match status" value="1"/>
</dbReference>
<reference evidence="3 4" key="1">
    <citation type="journal article" date="2025" name="Microbiol. Resour. Announc.">
        <title>Draft genome sequences for Neonectria magnoliae and Neonectria punicea, canker pathogens of Liriodendron tulipifera and Acer saccharum in West Virginia.</title>
        <authorList>
            <person name="Petronek H.M."/>
            <person name="Kasson M.T."/>
            <person name="Metheny A.M."/>
            <person name="Stauder C.M."/>
            <person name="Lovett B."/>
            <person name="Lynch S.C."/>
            <person name="Garnas J.R."/>
            <person name="Kasson L.R."/>
            <person name="Stajich J.E."/>
        </authorList>
    </citation>
    <scope>NUCLEOTIDE SEQUENCE [LARGE SCALE GENOMIC DNA]</scope>
    <source>
        <strain evidence="3 4">NRRL 64653</strain>
    </source>
</reference>
<feature type="compositionally biased region" description="Basic residues" evidence="1">
    <location>
        <begin position="326"/>
        <end position="338"/>
    </location>
</feature>
<feature type="compositionally biased region" description="Basic and acidic residues" evidence="1">
    <location>
        <begin position="460"/>
        <end position="477"/>
    </location>
</feature>
<evidence type="ECO:0000313" key="4">
    <source>
        <dbReference type="Proteomes" id="UP001498476"/>
    </source>
</evidence>
<keyword evidence="2" id="KW-1133">Transmembrane helix</keyword>
<accession>A0ABR1GZ16</accession>
<feature type="compositionally biased region" description="Acidic residues" evidence="1">
    <location>
        <begin position="500"/>
        <end position="510"/>
    </location>
</feature>
<dbReference type="Gene3D" id="1.20.58.340">
    <property type="entry name" value="Magnesium transport protein CorA, transmembrane region"/>
    <property type="match status" value="1"/>
</dbReference>
<name>A0ABR1GZ16_9HYPO</name>
<feature type="transmembrane region" description="Helical" evidence="2">
    <location>
        <begin position="817"/>
        <end position="837"/>
    </location>
</feature>
<evidence type="ECO:0000256" key="1">
    <source>
        <dbReference type="SAM" id="MobiDB-lite"/>
    </source>
</evidence>
<organism evidence="3 4">
    <name type="scientific">Neonectria punicea</name>
    <dbReference type="NCBI Taxonomy" id="979145"/>
    <lineage>
        <taxon>Eukaryota</taxon>
        <taxon>Fungi</taxon>
        <taxon>Dikarya</taxon>
        <taxon>Ascomycota</taxon>
        <taxon>Pezizomycotina</taxon>
        <taxon>Sordariomycetes</taxon>
        <taxon>Hypocreomycetidae</taxon>
        <taxon>Hypocreales</taxon>
        <taxon>Nectriaceae</taxon>
        <taxon>Neonectria</taxon>
    </lineage>
</organism>